<dbReference type="EMBL" id="CAJOBJ010100455">
    <property type="protein sequence ID" value="CAF4585092.1"/>
    <property type="molecule type" value="Genomic_DNA"/>
</dbReference>
<dbReference type="Proteomes" id="UP000681720">
    <property type="component" value="Unassembled WGS sequence"/>
</dbReference>
<feature type="non-terminal residue" evidence="2">
    <location>
        <position position="1"/>
    </location>
</feature>
<evidence type="ECO:0000313" key="4">
    <source>
        <dbReference type="EMBL" id="CAF4826315.1"/>
    </source>
</evidence>
<name>A0A8S2YST4_9BILA</name>
<dbReference type="EMBL" id="CAJOBJ010155798">
    <property type="protein sequence ID" value="CAF4826315.1"/>
    <property type="molecule type" value="Genomic_DNA"/>
</dbReference>
<protein>
    <submittedName>
        <fullName evidence="2">Uncharacterized protein</fullName>
    </submittedName>
</protein>
<sequence>QQFGTEAKTDIHLKIQGNGGHKPMNEKAPFYDPFVLKREYVNQRMLTDQ</sequence>
<feature type="region of interest" description="Disordered" evidence="1">
    <location>
        <begin position="1"/>
        <end position="27"/>
    </location>
</feature>
<evidence type="ECO:0000256" key="1">
    <source>
        <dbReference type="SAM" id="MobiDB-lite"/>
    </source>
</evidence>
<dbReference type="EMBL" id="CAJOBH010099303">
    <property type="protein sequence ID" value="CAF4604909.1"/>
    <property type="molecule type" value="Genomic_DNA"/>
</dbReference>
<comment type="caution">
    <text evidence="2">The sequence shown here is derived from an EMBL/GenBank/DDBJ whole genome shotgun (WGS) entry which is preliminary data.</text>
</comment>
<proteinExistence type="predicted"/>
<evidence type="ECO:0000313" key="5">
    <source>
        <dbReference type="Proteomes" id="UP000681720"/>
    </source>
</evidence>
<evidence type="ECO:0000313" key="3">
    <source>
        <dbReference type="EMBL" id="CAF4604909.1"/>
    </source>
</evidence>
<dbReference type="AlphaFoldDB" id="A0A8S2YST4"/>
<accession>A0A8S2YST4</accession>
<reference evidence="2" key="1">
    <citation type="submission" date="2021-02" db="EMBL/GenBank/DDBJ databases">
        <authorList>
            <person name="Nowell W R."/>
        </authorList>
    </citation>
    <scope>NUCLEOTIDE SEQUENCE</scope>
</reference>
<evidence type="ECO:0000313" key="2">
    <source>
        <dbReference type="EMBL" id="CAF4585092.1"/>
    </source>
</evidence>
<gene>
    <name evidence="3" type="ORF">BYL167_LOCUS40292</name>
    <name evidence="2" type="ORF">GIL414_LOCUS38247</name>
    <name evidence="4" type="ORF">GIL414_LOCUS48244</name>
</gene>
<organism evidence="2 5">
    <name type="scientific">Rotaria magnacalcarata</name>
    <dbReference type="NCBI Taxonomy" id="392030"/>
    <lineage>
        <taxon>Eukaryota</taxon>
        <taxon>Metazoa</taxon>
        <taxon>Spiralia</taxon>
        <taxon>Gnathifera</taxon>
        <taxon>Rotifera</taxon>
        <taxon>Eurotatoria</taxon>
        <taxon>Bdelloidea</taxon>
        <taxon>Philodinida</taxon>
        <taxon>Philodinidae</taxon>
        <taxon>Rotaria</taxon>
    </lineage>
</organism>
<dbReference type="Proteomes" id="UP000681967">
    <property type="component" value="Unassembled WGS sequence"/>
</dbReference>